<dbReference type="EMBL" id="CACRUF010000007">
    <property type="protein sequence ID" value="VYT67988.1"/>
    <property type="molecule type" value="Genomic_DNA"/>
</dbReference>
<dbReference type="AlphaFoldDB" id="A0A6N2YQ80"/>
<accession>A0A6N2YQ80</accession>
<dbReference type="RefSeq" id="WP_422103672.1">
    <property type="nucleotide sequence ID" value="NZ_CACRUF010000007.1"/>
</dbReference>
<evidence type="ECO:0000313" key="1">
    <source>
        <dbReference type="EMBL" id="VYT67988.1"/>
    </source>
</evidence>
<protein>
    <submittedName>
        <fullName evidence="1">Uncharacterized protein</fullName>
    </submittedName>
</protein>
<sequence length="142" mass="16128">MIVIVWSIIISSSLYGVISLNQKVTQLKERQENYVIKMHAESDYIVSKEAKLLESFTQNKVSNTSSNTSVFDSLQGEPLMIVSTDEHEGVLELTVLGSTERLINWINTVDEKEPSRRIEIEDIERKGNVVYVHCAVKPTMRS</sequence>
<organism evidence="1">
    <name type="scientific">Veillonella dispar</name>
    <dbReference type="NCBI Taxonomy" id="39778"/>
    <lineage>
        <taxon>Bacteria</taxon>
        <taxon>Bacillati</taxon>
        <taxon>Bacillota</taxon>
        <taxon>Negativicutes</taxon>
        <taxon>Veillonellales</taxon>
        <taxon>Veillonellaceae</taxon>
        <taxon>Veillonella</taxon>
    </lineage>
</organism>
<gene>
    <name evidence="1" type="ORF">VDLFYP95_00450</name>
</gene>
<reference evidence="1" key="1">
    <citation type="submission" date="2019-11" db="EMBL/GenBank/DDBJ databases">
        <authorList>
            <person name="Feng L."/>
        </authorList>
    </citation>
    <scope>NUCLEOTIDE SEQUENCE</scope>
    <source>
        <strain evidence="1">VdisparLFYP95</strain>
    </source>
</reference>
<proteinExistence type="predicted"/>
<name>A0A6N2YQ80_9FIRM</name>